<dbReference type="PANTHER" id="PTHR12809">
    <property type="entry name" value="MEDIATOR COMPLEX SUBUNIT"/>
    <property type="match status" value="1"/>
</dbReference>
<evidence type="ECO:0000313" key="2">
    <source>
        <dbReference type="EMBL" id="GAX13193.1"/>
    </source>
</evidence>
<dbReference type="GO" id="GO:0016592">
    <property type="term" value="C:mediator complex"/>
    <property type="evidence" value="ECO:0007669"/>
    <property type="project" value="InterPro"/>
</dbReference>
<dbReference type="GO" id="GO:0006357">
    <property type="term" value="P:regulation of transcription by RNA polymerase II"/>
    <property type="evidence" value="ECO:0007669"/>
    <property type="project" value="InterPro"/>
</dbReference>
<gene>
    <name evidence="2" type="ORF">FisN_17Hh124</name>
</gene>
<dbReference type="GO" id="GO:0003712">
    <property type="term" value="F:transcription coregulator activity"/>
    <property type="evidence" value="ECO:0007669"/>
    <property type="project" value="InterPro"/>
</dbReference>
<dbReference type="PANTHER" id="PTHR12809:SF2">
    <property type="entry name" value="MEDIATOR OF RNA POLYMERASE II TRANSCRIPTION SUBUNIT 14"/>
    <property type="match status" value="1"/>
</dbReference>
<dbReference type="InParanoid" id="A0A1Z5JGR6"/>
<sequence length="846" mass="92561">MSDPTTTELEPRRLELTLDPHNGSLQTASLLHVILTATDNLFQDLYQMTVGDIDVAAPDDETPQQLTSKKRMADLAFSQRRHELAWRLARHARAIEHVAALTAAAATTEFASHVETSSQALQHARTAWSQADEAQDALFFFHAQLFPLRAAPHDVVGAADVQLHGRWYDLPHNLLLQTDPYETSVEAAWSRAQVDETWQMAVRRKLMLGETGYDPEASRLWKLSLRGGLVRLTCGNSRPTEDSSKQQYPIAAVLTVIPSHSSDHNTDEWTLLNLDVHVKAKTGEFNYQLECSHRQKYDLHRLAALAMHRAEVKTRKLQQEAEEEEMFNSNDMNDDAAVPNKVPPARPLEALFHVAHTFLLSWQLEVLSAQALGLRRGAWGAVGIPIQVQPVQFGESSSLGVLSIYFWKVDDSYGPPRVGNLSLGENTDDEQNPSKKARHSSDARGQLVLTITAECGVGIQVSMSGAQEILAQGDVKTKSIVQDLLEATTNPFALSASDALLAAARLCAYQKCQAVVKALQPPALPHWIVLSLDRGSIVVAAKLHYYCGKDDESMDDGKGGHSPFTILFRVQCDLQTGSFVPTFPRPFHLLGTLAGADTYHQASELMAMRVASLPPTKRRAAGASSTGRCVREAFDALMRSMNLLGQRVGVGSSWDDKDLEGSPKLRQRAIQGACVDVRTCLTKCCAMSALYGLAPVATRIAVGLDASPDMSGNGTDRRLQGMSLLSVPPVSIRMHQELVERTVSSSDGVPKKDCHLEQILFSLSCRISNGGVVLVPLEATVQLDSPAAEPVVKEYEMLNFEKRDDRSFPSKGDGEVNVGDPVPEAGYLADLISNLIDESPNPPNTA</sequence>
<protein>
    <submittedName>
        <fullName evidence="2">Uncharacterized protein</fullName>
    </submittedName>
</protein>
<dbReference type="AlphaFoldDB" id="A0A1Z5JGR6"/>
<organism evidence="2 3">
    <name type="scientific">Fistulifera solaris</name>
    <name type="common">Oleaginous diatom</name>
    <dbReference type="NCBI Taxonomy" id="1519565"/>
    <lineage>
        <taxon>Eukaryota</taxon>
        <taxon>Sar</taxon>
        <taxon>Stramenopiles</taxon>
        <taxon>Ochrophyta</taxon>
        <taxon>Bacillariophyta</taxon>
        <taxon>Bacillariophyceae</taxon>
        <taxon>Bacillariophycidae</taxon>
        <taxon>Naviculales</taxon>
        <taxon>Naviculaceae</taxon>
        <taxon>Fistulifera</taxon>
    </lineage>
</organism>
<comment type="caution">
    <text evidence="2">The sequence shown here is derived from an EMBL/GenBank/DDBJ whole genome shotgun (WGS) entry which is preliminary data.</text>
</comment>
<dbReference type="InterPro" id="IPR013947">
    <property type="entry name" value="Mediator_Med14"/>
</dbReference>
<feature type="region of interest" description="Disordered" evidence="1">
    <location>
        <begin position="418"/>
        <end position="441"/>
    </location>
</feature>
<reference evidence="2 3" key="1">
    <citation type="journal article" date="2015" name="Plant Cell">
        <title>Oil accumulation by the oleaginous diatom Fistulifera solaris as revealed by the genome and transcriptome.</title>
        <authorList>
            <person name="Tanaka T."/>
            <person name="Maeda Y."/>
            <person name="Veluchamy A."/>
            <person name="Tanaka M."/>
            <person name="Abida H."/>
            <person name="Marechal E."/>
            <person name="Bowler C."/>
            <person name="Muto M."/>
            <person name="Sunaga Y."/>
            <person name="Tanaka M."/>
            <person name="Yoshino T."/>
            <person name="Taniguchi T."/>
            <person name="Fukuda Y."/>
            <person name="Nemoto M."/>
            <person name="Matsumoto M."/>
            <person name="Wong P.S."/>
            <person name="Aburatani S."/>
            <person name="Fujibuchi W."/>
        </authorList>
    </citation>
    <scope>NUCLEOTIDE SEQUENCE [LARGE SCALE GENOMIC DNA]</scope>
    <source>
        <strain evidence="2 3">JPCC DA0580</strain>
    </source>
</reference>
<proteinExistence type="predicted"/>
<name>A0A1Z5JGR6_FISSO</name>
<evidence type="ECO:0000313" key="3">
    <source>
        <dbReference type="Proteomes" id="UP000198406"/>
    </source>
</evidence>
<dbReference type="Proteomes" id="UP000198406">
    <property type="component" value="Unassembled WGS sequence"/>
</dbReference>
<evidence type="ECO:0000256" key="1">
    <source>
        <dbReference type="SAM" id="MobiDB-lite"/>
    </source>
</evidence>
<dbReference type="EMBL" id="BDSP01000061">
    <property type="protein sequence ID" value="GAX13193.1"/>
    <property type="molecule type" value="Genomic_DNA"/>
</dbReference>
<keyword evidence="3" id="KW-1185">Reference proteome</keyword>
<dbReference type="GO" id="GO:0070847">
    <property type="term" value="C:core mediator complex"/>
    <property type="evidence" value="ECO:0007669"/>
    <property type="project" value="TreeGrafter"/>
</dbReference>
<dbReference type="OrthoDB" id="46605at2759"/>
<accession>A0A1Z5JGR6</accession>